<proteinExistence type="predicted"/>
<sequence>MTVGARVLTGAAKMAGGGVQPAEPAFVGVMQMGETTMSVPEPVRHPLCGKNAAGTSTLAADCIVLISEDALHATL</sequence>
<keyword evidence="2" id="KW-1185">Reference proteome</keyword>
<dbReference type="EMBL" id="BPFH01000011">
    <property type="protein sequence ID" value="GIT97074.1"/>
    <property type="molecule type" value="Genomic_DNA"/>
</dbReference>
<name>A0ABQ4NRP2_9RHOB</name>
<organism evidence="1 2">
    <name type="scientific">Jannaschia pagri</name>
    <dbReference type="NCBI Taxonomy" id="2829797"/>
    <lineage>
        <taxon>Bacteria</taxon>
        <taxon>Pseudomonadati</taxon>
        <taxon>Pseudomonadota</taxon>
        <taxon>Alphaproteobacteria</taxon>
        <taxon>Rhodobacterales</taxon>
        <taxon>Roseobacteraceae</taxon>
        <taxon>Jannaschia</taxon>
    </lineage>
</organism>
<evidence type="ECO:0000313" key="1">
    <source>
        <dbReference type="EMBL" id="GIT97074.1"/>
    </source>
</evidence>
<comment type="caution">
    <text evidence="1">The sequence shown here is derived from an EMBL/GenBank/DDBJ whole genome shotgun (WGS) entry which is preliminary data.</text>
</comment>
<gene>
    <name evidence="1" type="ORF">JANAI62_36970</name>
</gene>
<protein>
    <submittedName>
        <fullName evidence="1">Uncharacterized protein</fullName>
    </submittedName>
</protein>
<reference evidence="1 2" key="1">
    <citation type="submission" date="2021-05" db="EMBL/GenBank/DDBJ databases">
        <title>Bacteria Genome sequencing.</title>
        <authorList>
            <person name="Takabe Y."/>
            <person name="Nakajima Y."/>
            <person name="Suzuki S."/>
            <person name="Shiozaki T."/>
        </authorList>
    </citation>
    <scope>NUCLEOTIDE SEQUENCE [LARGE SCALE GENOMIC DNA]</scope>
    <source>
        <strain evidence="1 2">AI_62</strain>
    </source>
</reference>
<dbReference type="Proteomes" id="UP000786693">
    <property type="component" value="Unassembled WGS sequence"/>
</dbReference>
<accession>A0ABQ4NRP2</accession>
<evidence type="ECO:0000313" key="2">
    <source>
        <dbReference type="Proteomes" id="UP000786693"/>
    </source>
</evidence>